<dbReference type="EMBL" id="CM055114">
    <property type="protein sequence ID" value="KAJ7514033.1"/>
    <property type="molecule type" value="Genomic_DNA"/>
</dbReference>
<accession>A0ACC2A900</accession>
<evidence type="ECO:0000313" key="2">
    <source>
        <dbReference type="Proteomes" id="UP001162992"/>
    </source>
</evidence>
<proteinExistence type="predicted"/>
<protein>
    <submittedName>
        <fullName evidence="1">Uncharacterized protein</fullName>
    </submittedName>
</protein>
<reference evidence="2" key="1">
    <citation type="journal article" date="2024" name="Proc. Natl. Acad. Sci. U.S.A.">
        <title>Extraordinary preservation of gene collinearity over three hundred million years revealed in homosporous lycophytes.</title>
        <authorList>
            <person name="Li C."/>
            <person name="Wickell D."/>
            <person name="Kuo L.Y."/>
            <person name="Chen X."/>
            <person name="Nie B."/>
            <person name="Liao X."/>
            <person name="Peng D."/>
            <person name="Ji J."/>
            <person name="Jenkins J."/>
            <person name="Williams M."/>
            <person name="Shu S."/>
            <person name="Plott C."/>
            <person name="Barry K."/>
            <person name="Rajasekar S."/>
            <person name="Grimwood J."/>
            <person name="Han X."/>
            <person name="Sun S."/>
            <person name="Hou Z."/>
            <person name="He W."/>
            <person name="Dai G."/>
            <person name="Sun C."/>
            <person name="Schmutz J."/>
            <person name="Leebens-Mack J.H."/>
            <person name="Li F.W."/>
            <person name="Wang L."/>
        </authorList>
    </citation>
    <scope>NUCLEOTIDE SEQUENCE [LARGE SCALE GENOMIC DNA]</scope>
    <source>
        <strain evidence="2">cv. PW_Plant_1</strain>
    </source>
</reference>
<comment type="caution">
    <text evidence="1">The sequence shown here is derived from an EMBL/GenBank/DDBJ whole genome shotgun (WGS) entry which is preliminary data.</text>
</comment>
<sequence length="491" mass="54397">MMSSDNTSYVASEDHYMRVTAAWDACWYGPFIAKHAVEEQNQVGSCRLEHLPMAVTYSSPLFKLDECRWQQSVFPGKTLSEVDQGASKDSLLLSRLLHMDESPGCNDSKRNSGSGQYMREISASNDPYSLVSCSLHEKSPADNSSKEESSSSQYAIKEIRPSNDPSLLLSRLLHEEIPRGNSTFKENSISTQYGREICATNDPSLLLSRLLHEESPACNSFKEDSASTQYARELCATNNPSLLLSGLLHEKSPSCNSSKEDSASNLYAKELCASNDPSLLLSDLLQEGSPGCNSSQEDSPSSLYPEEICASNDPFLLLSRLLLKEIPGCNSSKEDSASSRHAKELSVSERWNEKFTKVTKESTMKCSEAISSCADLSQQASGVELRNVDFAPTYLLPGEGEELVVIEDFFVVVGKDSNSRGRNVKICCQRSENEDFENEVEKFHEITSRDWSLNTESGVEVEETIHDEFSGNRAVMKSKAKGELLDDWLIL</sequence>
<organism evidence="1 2">
    <name type="scientific">Diphasiastrum complanatum</name>
    <name type="common">Issler's clubmoss</name>
    <name type="synonym">Lycopodium complanatum</name>
    <dbReference type="NCBI Taxonomy" id="34168"/>
    <lineage>
        <taxon>Eukaryota</taxon>
        <taxon>Viridiplantae</taxon>
        <taxon>Streptophyta</taxon>
        <taxon>Embryophyta</taxon>
        <taxon>Tracheophyta</taxon>
        <taxon>Lycopodiopsida</taxon>
        <taxon>Lycopodiales</taxon>
        <taxon>Lycopodiaceae</taxon>
        <taxon>Lycopodioideae</taxon>
        <taxon>Diphasiastrum</taxon>
    </lineage>
</organism>
<evidence type="ECO:0000313" key="1">
    <source>
        <dbReference type="EMBL" id="KAJ7514033.1"/>
    </source>
</evidence>
<keyword evidence="2" id="KW-1185">Reference proteome</keyword>
<gene>
    <name evidence="1" type="ORF">O6H91_23G023400</name>
</gene>
<dbReference type="Proteomes" id="UP001162992">
    <property type="component" value="Chromosome 23"/>
</dbReference>
<name>A0ACC2A900_DIPCM</name>